<accession>A0ABU0J7E4</accession>
<evidence type="ECO:0000256" key="1">
    <source>
        <dbReference type="ARBA" id="ARBA00004429"/>
    </source>
</evidence>
<proteinExistence type="inferred from homology"/>
<evidence type="ECO:0000256" key="4">
    <source>
        <dbReference type="ARBA" id="ARBA00022448"/>
    </source>
</evidence>
<feature type="transmembrane region" description="Helical" evidence="15">
    <location>
        <begin position="71"/>
        <end position="89"/>
    </location>
</feature>
<keyword evidence="6" id="KW-1003">Cell membrane</keyword>
<keyword evidence="11 15" id="KW-1133">Transmembrane helix</keyword>
<dbReference type="EMBL" id="JAUSVX010000005">
    <property type="protein sequence ID" value="MDQ0470187.1"/>
    <property type="molecule type" value="Genomic_DNA"/>
</dbReference>
<evidence type="ECO:0000256" key="3">
    <source>
        <dbReference type="ARBA" id="ARBA00017053"/>
    </source>
</evidence>
<evidence type="ECO:0000256" key="9">
    <source>
        <dbReference type="ARBA" id="ARBA00022723"/>
    </source>
</evidence>
<evidence type="ECO:0000256" key="7">
    <source>
        <dbReference type="ARBA" id="ARBA00022519"/>
    </source>
</evidence>
<keyword evidence="12 15" id="KW-0472">Membrane</keyword>
<protein>
    <recommendedName>
        <fullName evidence="3">Mercuric transport protein MerT</fullName>
    </recommendedName>
    <alternativeName>
        <fullName evidence="13">Mercury ion transport protein</fullName>
    </alternativeName>
</protein>
<keyword evidence="10" id="KW-0476">Mercury</keyword>
<keyword evidence="7" id="KW-0997">Cell inner membrane</keyword>
<evidence type="ECO:0000256" key="2">
    <source>
        <dbReference type="ARBA" id="ARBA00008224"/>
    </source>
</evidence>
<comment type="similarity">
    <text evidence="2">Belongs to the MerT family.</text>
</comment>
<evidence type="ECO:0000256" key="8">
    <source>
        <dbReference type="ARBA" id="ARBA00022692"/>
    </source>
</evidence>
<dbReference type="Pfam" id="PF02411">
    <property type="entry name" value="MerT"/>
    <property type="match status" value="1"/>
</dbReference>
<comment type="function">
    <text evidence="14">Involved in mercury resistance. Probably transfers a mercuric ion from the periplasmic Hg(2+)-binding protein MerP to the cytoplasmic mercuric reductase MerA.</text>
</comment>
<dbReference type="Gene3D" id="1.10.287.910">
    <property type="entry name" value="bacterial mercury transporter, merf"/>
    <property type="match status" value="1"/>
</dbReference>
<evidence type="ECO:0000256" key="11">
    <source>
        <dbReference type="ARBA" id="ARBA00022989"/>
    </source>
</evidence>
<name>A0ABU0J7E4_9HYPH</name>
<gene>
    <name evidence="16" type="ORF">QO011_003203</name>
</gene>
<evidence type="ECO:0000313" key="16">
    <source>
        <dbReference type="EMBL" id="MDQ0470187.1"/>
    </source>
</evidence>
<feature type="transmembrane region" description="Helical" evidence="15">
    <location>
        <begin position="115"/>
        <end position="134"/>
    </location>
</feature>
<keyword evidence="4" id="KW-0813">Transport</keyword>
<evidence type="ECO:0000256" key="12">
    <source>
        <dbReference type="ARBA" id="ARBA00023136"/>
    </source>
</evidence>
<evidence type="ECO:0000256" key="10">
    <source>
        <dbReference type="ARBA" id="ARBA00022914"/>
    </source>
</evidence>
<keyword evidence="5" id="KW-0475">Mercuric resistance</keyword>
<dbReference type="Proteomes" id="UP001242480">
    <property type="component" value="Unassembled WGS sequence"/>
</dbReference>
<evidence type="ECO:0000256" key="14">
    <source>
        <dbReference type="ARBA" id="ARBA00045720"/>
    </source>
</evidence>
<dbReference type="RefSeq" id="WP_307273810.1">
    <property type="nucleotide sequence ID" value="NZ_JAUSVX010000005.1"/>
</dbReference>
<sequence>MSDRRTAIGTATAHTSAVASQGLDADRTPRLLAVGGILGALGAASCCVIPFALFLAGVSGAWIGNLTALEPYQPIFAGVSLAFIGYGGWRLRRKRDIACADGYCATPRSDRIAKIGLWTAATLVVIAVAFPYAARYFL</sequence>
<evidence type="ECO:0000313" key="17">
    <source>
        <dbReference type="Proteomes" id="UP001242480"/>
    </source>
</evidence>
<dbReference type="InterPro" id="IPR003457">
    <property type="entry name" value="Transprt_MerT"/>
</dbReference>
<keyword evidence="17" id="KW-1185">Reference proteome</keyword>
<keyword evidence="9" id="KW-0479">Metal-binding</keyword>
<evidence type="ECO:0000256" key="13">
    <source>
        <dbReference type="ARBA" id="ARBA00030934"/>
    </source>
</evidence>
<reference evidence="16 17" key="1">
    <citation type="submission" date="2023-07" db="EMBL/GenBank/DDBJ databases">
        <title>Genomic Encyclopedia of Type Strains, Phase IV (KMG-IV): sequencing the most valuable type-strain genomes for metagenomic binning, comparative biology and taxonomic classification.</title>
        <authorList>
            <person name="Goeker M."/>
        </authorList>
    </citation>
    <scope>NUCLEOTIDE SEQUENCE [LARGE SCALE GENOMIC DNA]</scope>
    <source>
        <strain evidence="16 17">DSM 19619</strain>
    </source>
</reference>
<organism evidence="16 17">
    <name type="scientific">Labrys wisconsinensis</name>
    <dbReference type="NCBI Taxonomy" id="425677"/>
    <lineage>
        <taxon>Bacteria</taxon>
        <taxon>Pseudomonadati</taxon>
        <taxon>Pseudomonadota</taxon>
        <taxon>Alphaproteobacteria</taxon>
        <taxon>Hyphomicrobiales</taxon>
        <taxon>Xanthobacteraceae</taxon>
        <taxon>Labrys</taxon>
    </lineage>
</organism>
<evidence type="ECO:0000256" key="15">
    <source>
        <dbReference type="SAM" id="Phobius"/>
    </source>
</evidence>
<feature type="transmembrane region" description="Helical" evidence="15">
    <location>
        <begin position="31"/>
        <end position="59"/>
    </location>
</feature>
<comment type="caution">
    <text evidence="16">The sequence shown here is derived from an EMBL/GenBank/DDBJ whole genome shotgun (WGS) entry which is preliminary data.</text>
</comment>
<evidence type="ECO:0000256" key="5">
    <source>
        <dbReference type="ARBA" id="ARBA00022466"/>
    </source>
</evidence>
<evidence type="ECO:0000256" key="6">
    <source>
        <dbReference type="ARBA" id="ARBA00022475"/>
    </source>
</evidence>
<comment type="subcellular location">
    <subcellularLocation>
        <location evidence="1">Cell inner membrane</location>
        <topology evidence="1">Multi-pass membrane protein</topology>
    </subcellularLocation>
</comment>
<keyword evidence="8 15" id="KW-0812">Transmembrane</keyword>